<name>A0ABU7N5Q6_PSEVI</name>
<dbReference type="RefSeq" id="WP_122412892.1">
    <property type="nucleotide sequence ID" value="NZ_CP077719.1"/>
</dbReference>
<keyword evidence="2" id="KW-1185">Reference proteome</keyword>
<dbReference type="EMBL" id="JAZEIP010000011">
    <property type="protein sequence ID" value="MEE4040262.1"/>
    <property type="molecule type" value="Genomic_DNA"/>
</dbReference>
<proteinExistence type="predicted"/>
<accession>A0ABU7N5Q6</accession>
<comment type="caution">
    <text evidence="1">The sequence shown here is derived from an EMBL/GenBank/DDBJ whole genome shotgun (WGS) entry which is preliminary data.</text>
</comment>
<gene>
    <name evidence="1" type="ORF">V2I87_09180</name>
</gene>
<reference evidence="1 2" key="1">
    <citation type="submission" date="2024-01" db="EMBL/GenBank/DDBJ databases">
        <title>Characterization of Pseudomonas viridiflava in Georgia, USA.</title>
        <authorList>
            <person name="Zhao M."/>
            <person name="Dutta B."/>
        </authorList>
    </citation>
    <scope>NUCLEOTIDE SEQUENCE [LARGE SCALE GENOMIC DNA]</scope>
    <source>
        <strain evidence="1 2">21GA0539</strain>
    </source>
</reference>
<evidence type="ECO:0008006" key="3">
    <source>
        <dbReference type="Google" id="ProtNLM"/>
    </source>
</evidence>
<dbReference type="Proteomes" id="UP001343600">
    <property type="component" value="Unassembled WGS sequence"/>
</dbReference>
<organism evidence="1 2">
    <name type="scientific">Pseudomonas viridiflava</name>
    <name type="common">Phytomonas viridiflava</name>
    <dbReference type="NCBI Taxonomy" id="33069"/>
    <lineage>
        <taxon>Bacteria</taxon>
        <taxon>Pseudomonadati</taxon>
        <taxon>Pseudomonadota</taxon>
        <taxon>Gammaproteobacteria</taxon>
        <taxon>Pseudomonadales</taxon>
        <taxon>Pseudomonadaceae</taxon>
        <taxon>Pseudomonas</taxon>
    </lineage>
</organism>
<evidence type="ECO:0000313" key="2">
    <source>
        <dbReference type="Proteomes" id="UP001343600"/>
    </source>
</evidence>
<dbReference type="PROSITE" id="PS51257">
    <property type="entry name" value="PROKAR_LIPOPROTEIN"/>
    <property type="match status" value="1"/>
</dbReference>
<sequence>MKKLSGLIFLSVSALLSGCGKPNRFANGWDSGGNLHEATLREWAFSTDANRLASTADFVREFLPEMPAEALPLSSALIEKCLTEDAYSNSVENIKVRSKIEPCISYAHSMAEWLSREYEKDKSASSQ</sequence>
<protein>
    <recommendedName>
        <fullName evidence="3">Lipoprotein</fullName>
    </recommendedName>
</protein>
<evidence type="ECO:0000313" key="1">
    <source>
        <dbReference type="EMBL" id="MEE4040262.1"/>
    </source>
</evidence>